<dbReference type="Proteomes" id="UP000077173">
    <property type="component" value="Unassembled WGS sequence"/>
</dbReference>
<proteinExistence type="predicted"/>
<keyword evidence="1" id="KW-0812">Transmembrane</keyword>
<comment type="caution">
    <text evidence="2">The sequence shown here is derived from an EMBL/GenBank/DDBJ whole genome shotgun (WGS) entry which is preliminary data.</text>
</comment>
<keyword evidence="1" id="KW-0472">Membrane</keyword>
<dbReference type="AlphaFoldDB" id="A0A176Z1R6"/>
<evidence type="ECO:0000256" key="1">
    <source>
        <dbReference type="SAM" id="Phobius"/>
    </source>
</evidence>
<accession>A0A176Z1R6</accession>
<sequence>MTIVLILATAGIVLVGAIVVLFEIKAAREKRNSRRWPSCRWPSLPEGTLSDPLTYWPQLTSSVELGPF</sequence>
<protein>
    <submittedName>
        <fullName evidence="2">Uncharacterized protein</fullName>
    </submittedName>
</protein>
<keyword evidence="3" id="KW-1185">Reference proteome</keyword>
<dbReference type="GeneID" id="32581851"/>
<gene>
    <name evidence="2" type="ORF">AXW67_17615</name>
</gene>
<organism evidence="2 3">
    <name type="scientific">Bradyrhizobium neotropicale</name>
    <dbReference type="NCBI Taxonomy" id="1497615"/>
    <lineage>
        <taxon>Bacteria</taxon>
        <taxon>Pseudomonadati</taxon>
        <taxon>Pseudomonadota</taxon>
        <taxon>Alphaproteobacteria</taxon>
        <taxon>Hyphomicrobiales</taxon>
        <taxon>Nitrobacteraceae</taxon>
        <taxon>Bradyrhizobium</taxon>
    </lineage>
</organism>
<evidence type="ECO:0000313" key="2">
    <source>
        <dbReference type="EMBL" id="OAF14566.1"/>
    </source>
</evidence>
<name>A0A176Z1R6_9BRAD</name>
<dbReference type="EMBL" id="LSEF01000070">
    <property type="protein sequence ID" value="OAF14566.1"/>
    <property type="molecule type" value="Genomic_DNA"/>
</dbReference>
<evidence type="ECO:0000313" key="3">
    <source>
        <dbReference type="Proteomes" id="UP000077173"/>
    </source>
</evidence>
<keyword evidence="1" id="KW-1133">Transmembrane helix</keyword>
<reference evidence="2 3" key="1">
    <citation type="submission" date="2016-02" db="EMBL/GenBank/DDBJ databases">
        <title>Draft genome sequence of the strain BR 10247T Bradyrhizobium neotropicale isolated from nodules of Centrolobium paraense.</title>
        <authorList>
            <person name="Simoes-Araujo J.L."/>
            <person name="Barauna A.C."/>
            <person name="Silva K."/>
            <person name="Zilli J.E."/>
        </authorList>
    </citation>
    <scope>NUCLEOTIDE SEQUENCE [LARGE SCALE GENOMIC DNA]</scope>
    <source>
        <strain evidence="2 3">BR 10247</strain>
    </source>
</reference>
<feature type="transmembrane region" description="Helical" evidence="1">
    <location>
        <begin position="6"/>
        <end position="24"/>
    </location>
</feature>